<protein>
    <submittedName>
        <fullName evidence="5">Helix-turn-helix domain-containing protein</fullName>
    </submittedName>
</protein>
<evidence type="ECO:0000313" key="5">
    <source>
        <dbReference type="EMBL" id="MFC7205116.1"/>
    </source>
</evidence>
<evidence type="ECO:0000259" key="4">
    <source>
        <dbReference type="Pfam" id="PF24278"/>
    </source>
</evidence>
<gene>
    <name evidence="5" type="ORF">ACFQJC_16480</name>
</gene>
<dbReference type="InterPro" id="IPR007050">
    <property type="entry name" value="HTH_bacterioopsin"/>
</dbReference>
<evidence type="ECO:0000259" key="3">
    <source>
        <dbReference type="Pfam" id="PF04967"/>
    </source>
</evidence>
<accession>A0ABD5ZIT6</accession>
<dbReference type="InterPro" id="IPR056493">
    <property type="entry name" value="HVO_0513_N"/>
</dbReference>
<dbReference type="Pfam" id="PF24278">
    <property type="entry name" value="HVO_0513_N"/>
    <property type="match status" value="1"/>
</dbReference>
<dbReference type="RefSeq" id="WP_390225400.1">
    <property type="nucleotide sequence ID" value="NZ_JBHTAA010000005.1"/>
</dbReference>
<dbReference type="Proteomes" id="UP001596481">
    <property type="component" value="Unassembled WGS sequence"/>
</dbReference>
<dbReference type="PANTHER" id="PTHR34236:SF1">
    <property type="entry name" value="DIMETHYL SULFOXIDE REDUCTASE TRANSCRIPTIONAL ACTIVATOR"/>
    <property type="match status" value="1"/>
</dbReference>
<feature type="domain" description="HVO-0513-like N-terminal" evidence="4">
    <location>
        <begin position="22"/>
        <end position="139"/>
    </location>
</feature>
<name>A0ABD5ZIT6_9EURY</name>
<reference evidence="5 6" key="1">
    <citation type="journal article" date="2019" name="Int. J. Syst. Evol. Microbiol.">
        <title>The Global Catalogue of Microorganisms (GCM) 10K type strain sequencing project: providing services to taxonomists for standard genome sequencing and annotation.</title>
        <authorList>
            <consortium name="The Broad Institute Genomics Platform"/>
            <consortium name="The Broad Institute Genome Sequencing Center for Infectious Disease"/>
            <person name="Wu L."/>
            <person name="Ma J."/>
        </authorList>
    </citation>
    <scope>NUCLEOTIDE SEQUENCE [LARGE SCALE GENOMIC DNA]</scope>
    <source>
        <strain evidence="5 6">DSM 29988</strain>
    </source>
</reference>
<evidence type="ECO:0000256" key="2">
    <source>
        <dbReference type="ARBA" id="ARBA00023163"/>
    </source>
</evidence>
<evidence type="ECO:0000256" key="1">
    <source>
        <dbReference type="ARBA" id="ARBA00023015"/>
    </source>
</evidence>
<dbReference type="EMBL" id="JBHTAA010000005">
    <property type="protein sequence ID" value="MFC7205116.1"/>
    <property type="molecule type" value="Genomic_DNA"/>
</dbReference>
<sequence>MKCLRAHFDTESNPFGDLYDVFVTDGEWPRGELRDIRLRRDGTLVELCHLETAPDPARVAAKDDIVDFDISPTADGGAVCHLHMHPTEEVRRLLELLDEYDLLLDTPIRLTREGVTVHVLGSHSQLTAAVSSLPDPISAAFSVDGLSEYTPVTDSVRAGLTTRQREALSVAVELGYYDVPRDATIDDVADELDCSPSTASEHLRKAESHVLTKLG</sequence>
<dbReference type="AlphaFoldDB" id="A0ABD5ZIT6"/>
<proteinExistence type="predicted"/>
<evidence type="ECO:0000313" key="6">
    <source>
        <dbReference type="Proteomes" id="UP001596481"/>
    </source>
</evidence>
<dbReference type="PANTHER" id="PTHR34236">
    <property type="entry name" value="DIMETHYL SULFOXIDE REDUCTASE TRANSCRIPTIONAL ACTIVATOR"/>
    <property type="match status" value="1"/>
</dbReference>
<keyword evidence="2" id="KW-0804">Transcription</keyword>
<dbReference type="Pfam" id="PF04967">
    <property type="entry name" value="HTH_10"/>
    <property type="match status" value="1"/>
</dbReference>
<organism evidence="5 6">
    <name type="scientific">Haloferax namakaokahaiae</name>
    <dbReference type="NCBI Taxonomy" id="1748331"/>
    <lineage>
        <taxon>Archaea</taxon>
        <taxon>Methanobacteriati</taxon>
        <taxon>Methanobacteriota</taxon>
        <taxon>Stenosarchaea group</taxon>
        <taxon>Halobacteria</taxon>
        <taxon>Halobacteriales</taxon>
        <taxon>Haloferacaceae</taxon>
        <taxon>Haloferax</taxon>
    </lineage>
</organism>
<keyword evidence="1" id="KW-0805">Transcription regulation</keyword>
<comment type="caution">
    <text evidence="5">The sequence shown here is derived from an EMBL/GenBank/DDBJ whole genome shotgun (WGS) entry which is preliminary data.</text>
</comment>
<keyword evidence="6" id="KW-1185">Reference proteome</keyword>
<feature type="domain" description="HTH bat-type" evidence="3">
    <location>
        <begin position="160"/>
        <end position="211"/>
    </location>
</feature>